<organism evidence="3 4">
    <name type="scientific">Musca domestica</name>
    <name type="common">House fly</name>
    <dbReference type="NCBI Taxonomy" id="7370"/>
    <lineage>
        <taxon>Eukaryota</taxon>
        <taxon>Metazoa</taxon>
        <taxon>Ecdysozoa</taxon>
        <taxon>Arthropoda</taxon>
        <taxon>Hexapoda</taxon>
        <taxon>Insecta</taxon>
        <taxon>Pterygota</taxon>
        <taxon>Neoptera</taxon>
        <taxon>Endopterygota</taxon>
        <taxon>Diptera</taxon>
        <taxon>Brachycera</taxon>
        <taxon>Muscomorpha</taxon>
        <taxon>Muscoidea</taxon>
        <taxon>Muscidae</taxon>
        <taxon>Musca</taxon>
    </lineage>
</organism>
<dbReference type="VEuPathDB" id="VectorBase:MDOMA2_019556"/>
<evidence type="ECO:0000313" key="4">
    <source>
        <dbReference type="RefSeq" id="XP_005181697.3"/>
    </source>
</evidence>
<dbReference type="RefSeq" id="XP_005181697.3">
    <property type="nucleotide sequence ID" value="XM_005181640.3"/>
</dbReference>
<name>A0A9J7CRD6_MUSDO</name>
<dbReference type="OrthoDB" id="9876293at2759"/>
<sequence>MAMANVYGYHYESYRNSMVIAHRLSIYVPNIFLPTKNPQKLIMDLNLHLTIFRDMLIHVGQSKDNPELRERIRKYRHICLEESKHANEVIVDLMKSSTEDVDTSHAVLLCQLLELFSNELYKCYRLIQIIPMDMSKLYENRSRPTNFGNVLGQLLLCKQIAPDFNQEELSSITNAIEDIKMLTKDLQKYEPATDGQGNGDLMDPHKSLQYLIRNDRRPSKRNCLLCCGSSPKYV</sequence>
<evidence type="ECO:0000256" key="2">
    <source>
        <dbReference type="ARBA" id="ARBA00022700"/>
    </source>
</evidence>
<dbReference type="GeneID" id="101900546"/>
<evidence type="ECO:0000256" key="1">
    <source>
        <dbReference type="ARBA" id="ARBA00007457"/>
    </source>
</evidence>
<dbReference type="AlphaFoldDB" id="A0A9J7CRD6"/>
<dbReference type="InterPro" id="IPR026512">
    <property type="entry name" value="RGS7BP/RGS9BP"/>
</dbReference>
<protein>
    <submittedName>
        <fullName evidence="4">Uncharacterized protein LOC101900546</fullName>
    </submittedName>
</protein>
<dbReference type="Proteomes" id="UP001652621">
    <property type="component" value="Unplaced"/>
</dbReference>
<dbReference type="GO" id="GO:0009968">
    <property type="term" value="P:negative regulation of signal transduction"/>
    <property type="evidence" value="ECO:0007669"/>
    <property type="project" value="UniProtKB-KW"/>
</dbReference>
<dbReference type="PANTHER" id="PTHR21029">
    <property type="entry name" value="R-SEVEN BINDING PROTEIN (R7BP) HOMOLOG"/>
    <property type="match status" value="1"/>
</dbReference>
<keyword evidence="2" id="KW-0734">Signal transduction inhibitor</keyword>
<accession>A0A9J7CRD6</accession>
<comment type="similarity">
    <text evidence="1">Belongs to the RGS7BP/RGS9BP family.</text>
</comment>
<dbReference type="KEGG" id="mde:101900546"/>
<reference evidence="4" key="1">
    <citation type="submission" date="2025-08" db="UniProtKB">
        <authorList>
            <consortium name="RefSeq"/>
        </authorList>
    </citation>
    <scope>IDENTIFICATION</scope>
    <source>
        <strain evidence="4">Aabys</strain>
        <tissue evidence="4">Whole body</tissue>
    </source>
</reference>
<proteinExistence type="inferred from homology"/>
<keyword evidence="3" id="KW-1185">Reference proteome</keyword>
<gene>
    <name evidence="4" type="primary">LOC101900546</name>
</gene>
<evidence type="ECO:0000313" key="3">
    <source>
        <dbReference type="Proteomes" id="UP001652621"/>
    </source>
</evidence>